<dbReference type="Proteomes" id="UP000832011">
    <property type="component" value="Chromosome"/>
</dbReference>
<evidence type="ECO:0000259" key="3">
    <source>
        <dbReference type="PROSITE" id="PS51123"/>
    </source>
</evidence>
<dbReference type="RefSeq" id="WP_058356130.1">
    <property type="nucleotide sequence ID" value="NZ_CABKVG010000008.1"/>
</dbReference>
<keyword evidence="2" id="KW-0812">Transmembrane</keyword>
<feature type="domain" description="OmpA-like" evidence="3">
    <location>
        <begin position="88"/>
        <end position="194"/>
    </location>
</feature>
<proteinExistence type="predicted"/>
<dbReference type="PROSITE" id="PS51123">
    <property type="entry name" value="OMPA_2"/>
    <property type="match status" value="1"/>
</dbReference>
<evidence type="ECO:0000256" key="2">
    <source>
        <dbReference type="SAM" id="Phobius"/>
    </source>
</evidence>
<organism evidence="4 5">
    <name type="scientific">Vitreoscilla massiliensis</name>
    <dbReference type="NCBI Taxonomy" id="1689272"/>
    <lineage>
        <taxon>Bacteria</taxon>
        <taxon>Pseudomonadati</taxon>
        <taxon>Pseudomonadota</taxon>
        <taxon>Betaproteobacteria</taxon>
        <taxon>Neisseriales</taxon>
        <taxon>Neisseriaceae</taxon>
        <taxon>Vitreoscilla</taxon>
    </lineage>
</organism>
<protein>
    <submittedName>
        <fullName evidence="4">OmpA family protein</fullName>
    </submittedName>
</protein>
<name>A0ABY4E2F5_9NEIS</name>
<dbReference type="Gene3D" id="3.30.1330.60">
    <property type="entry name" value="OmpA-like domain"/>
    <property type="match status" value="1"/>
</dbReference>
<evidence type="ECO:0000313" key="5">
    <source>
        <dbReference type="Proteomes" id="UP000832011"/>
    </source>
</evidence>
<dbReference type="SUPFAM" id="SSF103088">
    <property type="entry name" value="OmpA-like"/>
    <property type="match status" value="1"/>
</dbReference>
<accession>A0ABY4E2F5</accession>
<dbReference type="InterPro" id="IPR006665">
    <property type="entry name" value="OmpA-like"/>
</dbReference>
<dbReference type="Pfam" id="PF00691">
    <property type="entry name" value="OmpA"/>
    <property type="match status" value="1"/>
</dbReference>
<gene>
    <name evidence="4" type="ORF">LVJ82_02970</name>
</gene>
<evidence type="ECO:0000256" key="1">
    <source>
        <dbReference type="PROSITE-ProRule" id="PRU00473"/>
    </source>
</evidence>
<keyword evidence="5" id="KW-1185">Reference proteome</keyword>
<keyword evidence="1 2" id="KW-0472">Membrane</keyword>
<dbReference type="InterPro" id="IPR036737">
    <property type="entry name" value="OmpA-like_sf"/>
</dbReference>
<keyword evidence="2" id="KW-1133">Transmembrane helix</keyword>
<sequence length="194" mass="20018">MNNDDEDNYTQRNLLILLGVLVGLVTTAIVVWAAWLGLNGDAASAPAAASASEVASETQAPSDVAPEASAPVAASAVAAPLELKDDESKVVVDNGVVKFYFAVGKADLATGADEALKDVIAGVKDGKKAMISGYHDSTGTLAVNEEVAKKRAFAVKDALVRLGVTEEQIELVKPQVSEGTGASAEARRVEVVLK</sequence>
<feature type="transmembrane region" description="Helical" evidence="2">
    <location>
        <begin position="14"/>
        <end position="38"/>
    </location>
</feature>
<dbReference type="EMBL" id="CP091511">
    <property type="protein sequence ID" value="UOO89964.1"/>
    <property type="molecule type" value="Genomic_DNA"/>
</dbReference>
<reference evidence="4 5" key="1">
    <citation type="journal article" date="2022" name="Res Sq">
        <title>Evolution of multicellular longitudinally dividing oral cavity symbionts (Neisseriaceae).</title>
        <authorList>
            <person name="Nyongesa S."/>
            <person name="Weber P."/>
            <person name="Bernet E."/>
            <person name="Pullido F."/>
            <person name="Nieckarz M."/>
            <person name="Delaby M."/>
            <person name="Nieves C."/>
            <person name="Viehboeck T."/>
            <person name="Krause N."/>
            <person name="Rivera-Millot A."/>
            <person name="Nakamura A."/>
            <person name="Vischer N."/>
            <person name="VanNieuwenhze M."/>
            <person name="Brun Y."/>
            <person name="Cava F."/>
            <person name="Bulgheresi S."/>
            <person name="Veyrier F."/>
        </authorList>
    </citation>
    <scope>NUCLEOTIDE SEQUENCE [LARGE SCALE GENOMIC DNA]</scope>
    <source>
        <strain evidence="4 5">SN4</strain>
    </source>
</reference>
<evidence type="ECO:0000313" key="4">
    <source>
        <dbReference type="EMBL" id="UOO89964.1"/>
    </source>
</evidence>
<dbReference type="CDD" id="cd07185">
    <property type="entry name" value="OmpA_C-like"/>
    <property type="match status" value="1"/>
</dbReference>